<dbReference type="Pfam" id="PF10300">
    <property type="entry name" value="Iml2-TPR_39"/>
    <property type="match status" value="1"/>
</dbReference>
<organism evidence="2 3">
    <name type="scientific">Gryllus longicercus</name>
    <dbReference type="NCBI Taxonomy" id="2509291"/>
    <lineage>
        <taxon>Eukaryota</taxon>
        <taxon>Metazoa</taxon>
        <taxon>Ecdysozoa</taxon>
        <taxon>Arthropoda</taxon>
        <taxon>Hexapoda</taxon>
        <taxon>Insecta</taxon>
        <taxon>Pterygota</taxon>
        <taxon>Neoptera</taxon>
        <taxon>Polyneoptera</taxon>
        <taxon>Orthoptera</taxon>
        <taxon>Ensifera</taxon>
        <taxon>Gryllidea</taxon>
        <taxon>Grylloidea</taxon>
        <taxon>Gryllidae</taxon>
        <taxon>Gryllinae</taxon>
        <taxon>Gryllus</taxon>
    </lineage>
</organism>
<dbReference type="EMBL" id="JAZDUA010000114">
    <property type="protein sequence ID" value="KAK7867642.1"/>
    <property type="molecule type" value="Genomic_DNA"/>
</dbReference>
<evidence type="ECO:0008006" key="4">
    <source>
        <dbReference type="Google" id="ProtNLM"/>
    </source>
</evidence>
<dbReference type="PANTHER" id="PTHR31859:SF9">
    <property type="entry name" value="TETRATRICOPEPTIDE REPEAT PROTEIN 39B"/>
    <property type="match status" value="1"/>
</dbReference>
<dbReference type="PANTHER" id="PTHR31859">
    <property type="entry name" value="TETRATRICOPEPTIDE REPEAT PROTEIN 39 FAMILY MEMBER"/>
    <property type="match status" value="1"/>
</dbReference>
<accession>A0AAN9Z9B7</accession>
<dbReference type="AlphaFoldDB" id="A0AAN9Z9B7"/>
<gene>
    <name evidence="2" type="ORF">R5R35_001296</name>
</gene>
<dbReference type="InterPro" id="IPR011990">
    <property type="entry name" value="TPR-like_helical_dom_sf"/>
</dbReference>
<evidence type="ECO:0000256" key="1">
    <source>
        <dbReference type="SAM" id="Coils"/>
    </source>
</evidence>
<dbReference type="InterPro" id="IPR019412">
    <property type="entry name" value="IML2/TPR_39"/>
</dbReference>
<name>A0AAN9Z9B7_9ORTH</name>
<keyword evidence="3" id="KW-1185">Reference proteome</keyword>
<evidence type="ECO:0000313" key="2">
    <source>
        <dbReference type="EMBL" id="KAK7867642.1"/>
    </source>
</evidence>
<dbReference type="Gene3D" id="1.25.40.10">
    <property type="entry name" value="Tetratricopeptide repeat domain"/>
    <property type="match status" value="1"/>
</dbReference>
<keyword evidence="1" id="KW-0175">Coiled coil</keyword>
<proteinExistence type="predicted"/>
<dbReference type="SUPFAM" id="SSF48452">
    <property type="entry name" value="TPR-like"/>
    <property type="match status" value="1"/>
</dbReference>
<feature type="coiled-coil region" evidence="1">
    <location>
        <begin position="451"/>
        <end position="478"/>
    </location>
</feature>
<dbReference type="Proteomes" id="UP001378592">
    <property type="component" value="Unassembled WGS sequence"/>
</dbReference>
<comment type="caution">
    <text evidence="2">The sequence shown here is derived from an EMBL/GenBank/DDBJ whole genome shotgun (WGS) entry which is preliminary data.</text>
</comment>
<protein>
    <recommendedName>
        <fullName evidence="4">Tetratricopeptide repeat protein 39B</fullName>
    </recommendedName>
</protein>
<evidence type="ECO:0000313" key="3">
    <source>
        <dbReference type="Proteomes" id="UP001378592"/>
    </source>
</evidence>
<sequence length="591" mass="68582">MENSTIEGTECLDVDEDFQDACEIQPEPCSMDLDTALLEAKKAVHYFFNNKFEEARNTLRPWASTSMYHSVGHSVFMFLEAVLTFEQRHIEAAGDALKQCMSVCNKYRRKNTISETIGKIVKKPNYDTYTPEEIHAELCFAEALLLKSMLTFMEDETLVSFIKAGLKIRSCFNSYKECMTILKSRNWSNESHKVHFEGGVRMGIGAFNLMISLLPARAIKLLEFIGFSGSRTLGLRELEAGYKLQNSLRQVLSVMTLLGYHLIVVYVLSHTEGDLDFCDEILRGQMQLYPDGVWFLFFKGRLEFMKGNIDESISWYTRSWQSQNIWPQFHHLCFWELMWTNCVQMNWQEASSFSTRLLLESRWSRTIYSYQTAAILLMLEEELNPEQKKEIETLMRNAPNWKQRIAGKSLPMEKFAVKKTARFFAQGNTLVLPAFELLYLWNMFKVLGKKFEMVQNVYKEIERTLRKLNQAKVKTEYDADNKALVLLLKAACLRLMKSPLQAQECLMEVIALEKNIKEDNYLIPYSVVELAILSEQQNDHVKAMSLLEDAKKNYTGYSLESRLHFKIHAFQLYLNEQKGTNSHNHVPETTV</sequence>
<reference evidence="2 3" key="1">
    <citation type="submission" date="2024-03" db="EMBL/GenBank/DDBJ databases">
        <title>The genome assembly and annotation of the cricket Gryllus longicercus Weissman &amp; Gray.</title>
        <authorList>
            <person name="Szrajer S."/>
            <person name="Gray D."/>
            <person name="Ylla G."/>
        </authorList>
    </citation>
    <scope>NUCLEOTIDE SEQUENCE [LARGE SCALE GENOMIC DNA]</scope>
    <source>
        <strain evidence="2">DAG 2021-001</strain>
        <tissue evidence="2">Whole body minus gut</tissue>
    </source>
</reference>